<organism evidence="1 2">
    <name type="scientific">Pseudomonas anguilliseptica</name>
    <dbReference type="NCBI Taxonomy" id="53406"/>
    <lineage>
        <taxon>Bacteria</taxon>
        <taxon>Pseudomonadati</taxon>
        <taxon>Pseudomonadota</taxon>
        <taxon>Gammaproteobacteria</taxon>
        <taxon>Pseudomonadales</taxon>
        <taxon>Pseudomonadaceae</taxon>
        <taxon>Pseudomonas</taxon>
    </lineage>
</organism>
<dbReference type="EMBL" id="FNSC01000002">
    <property type="protein sequence ID" value="SEE73574.1"/>
    <property type="molecule type" value="Genomic_DNA"/>
</dbReference>
<dbReference type="STRING" id="53406.SAMN05421553_4940"/>
<proteinExistence type="predicted"/>
<evidence type="ECO:0000313" key="2">
    <source>
        <dbReference type="Proteomes" id="UP000242849"/>
    </source>
</evidence>
<sequence>MQSNQLIGLIKFFRNEEFLDKLVNGTFYCTPPEVYRLDEQKGISDKFESCNFSYRKSRKDDEIILHINDRRITEHTSLTVRNKADKDSWMHCWFSLRLPQNEKSLDQLKLDIVRMKREFGELFAFIPAPSIAGFLDLIEELSPLPMVCDEVEYSADKSHWGSLCKSIDYSYQREFRLLFGECNTHETEFLVFSDPNKFSNIILKNPELKIKNKDNSITWLEI</sequence>
<keyword evidence="2" id="KW-1185">Reference proteome</keyword>
<dbReference type="OrthoDB" id="6848467at2"/>
<accession>A0A1H5L9A8</accession>
<dbReference type="RefSeq" id="WP_139272752.1">
    <property type="nucleotide sequence ID" value="NZ_FNSC01000002.1"/>
</dbReference>
<dbReference type="AlphaFoldDB" id="A0A1H5L9A8"/>
<name>A0A1H5L9A8_PSEAG</name>
<dbReference type="Proteomes" id="UP000242849">
    <property type="component" value="Unassembled WGS sequence"/>
</dbReference>
<protein>
    <submittedName>
        <fullName evidence="1">Uncharacterized protein</fullName>
    </submittedName>
</protein>
<gene>
    <name evidence="1" type="ORF">SAMN05421553_4940</name>
</gene>
<evidence type="ECO:0000313" key="1">
    <source>
        <dbReference type="EMBL" id="SEE73574.1"/>
    </source>
</evidence>
<reference evidence="2" key="1">
    <citation type="submission" date="2016-10" db="EMBL/GenBank/DDBJ databases">
        <authorList>
            <person name="Varghese N."/>
            <person name="Submissions S."/>
        </authorList>
    </citation>
    <scope>NUCLEOTIDE SEQUENCE [LARGE SCALE GENOMIC DNA]</scope>
    <source>
        <strain evidence="2">DSM 12111</strain>
    </source>
</reference>